<dbReference type="RefSeq" id="XP_033460010.1">
    <property type="nucleotide sequence ID" value="XM_033601410.1"/>
</dbReference>
<dbReference type="Pfam" id="PF02182">
    <property type="entry name" value="SAD_SRA"/>
    <property type="match status" value="1"/>
</dbReference>
<dbReference type="Gene3D" id="2.30.280.10">
    <property type="entry name" value="SRA-YDG"/>
    <property type="match status" value="1"/>
</dbReference>
<evidence type="ECO:0000256" key="1">
    <source>
        <dbReference type="ARBA" id="ARBA00023242"/>
    </source>
</evidence>
<feature type="domain" description="YDG" evidence="3">
    <location>
        <begin position="46"/>
        <end position="187"/>
    </location>
</feature>
<keyword evidence="4" id="KW-1185">Reference proteome</keyword>
<dbReference type="InterPro" id="IPR015947">
    <property type="entry name" value="PUA-like_sf"/>
</dbReference>
<dbReference type="GO" id="GO:0044027">
    <property type="term" value="P:negative regulation of gene expression via chromosomal CpG island methylation"/>
    <property type="evidence" value="ECO:0007669"/>
    <property type="project" value="TreeGrafter"/>
</dbReference>
<name>A0A6J3M616_9PEZI</name>
<dbReference type="GeneID" id="54359210"/>
<dbReference type="PANTHER" id="PTHR14140">
    <property type="entry name" value="E3 UBIQUITIN-PROTEIN LIGASE UHRF-RELATED"/>
    <property type="match status" value="1"/>
</dbReference>
<keyword evidence="1 2" id="KW-0539">Nucleus</keyword>
<protein>
    <recommendedName>
        <fullName evidence="3">YDG domain-containing protein</fullName>
    </recommendedName>
</protein>
<dbReference type="OrthoDB" id="2270193at2759"/>
<dbReference type="SMART" id="SM00466">
    <property type="entry name" value="SRA"/>
    <property type="match status" value="1"/>
</dbReference>
<accession>A0A6J3M616</accession>
<dbReference type="AlphaFoldDB" id="A0A6J3M616"/>
<dbReference type="PANTHER" id="PTHR14140:SF27">
    <property type="entry name" value="OS04G0289800 PROTEIN"/>
    <property type="match status" value="1"/>
</dbReference>
<sequence length="216" mass="23842">RPPASHPIWGVQGIMHGITYTRSGNGNRSKILNPQYKTQKRNAKVHGHNNIRVGQWFPSQLSALFHGAHGSSQGGIHGDQSTGAYSIVISGMYEDLDQDRGDTIYYSGSGSHENTDPRNIPDTTAGTQALSVSLSQQRDVRVLRAAARHSRYAPSCGYRYDGLYRVGAALTPLNSLGGMYEQFKLVRVEGQTSLDECRRAPSGPQVRDYEKINDYF</sequence>
<comment type="subcellular location">
    <subcellularLocation>
        <location evidence="2">Nucleus</location>
    </subcellularLocation>
</comment>
<evidence type="ECO:0000256" key="2">
    <source>
        <dbReference type="PROSITE-ProRule" id="PRU00358"/>
    </source>
</evidence>
<dbReference type="InterPro" id="IPR003105">
    <property type="entry name" value="SRA_YDG"/>
</dbReference>
<proteinExistence type="predicted"/>
<evidence type="ECO:0000313" key="5">
    <source>
        <dbReference type="RefSeq" id="XP_033460010.1"/>
    </source>
</evidence>
<dbReference type="Proteomes" id="UP000504637">
    <property type="component" value="Unplaced"/>
</dbReference>
<dbReference type="PROSITE" id="PS51015">
    <property type="entry name" value="YDG"/>
    <property type="match status" value="1"/>
</dbReference>
<evidence type="ECO:0000313" key="4">
    <source>
        <dbReference type="Proteomes" id="UP000504637"/>
    </source>
</evidence>
<dbReference type="GO" id="GO:0005634">
    <property type="term" value="C:nucleus"/>
    <property type="evidence" value="ECO:0007669"/>
    <property type="project" value="UniProtKB-SubCell"/>
</dbReference>
<evidence type="ECO:0000259" key="3">
    <source>
        <dbReference type="PROSITE" id="PS51015"/>
    </source>
</evidence>
<dbReference type="GO" id="GO:0016567">
    <property type="term" value="P:protein ubiquitination"/>
    <property type="evidence" value="ECO:0007669"/>
    <property type="project" value="TreeGrafter"/>
</dbReference>
<gene>
    <name evidence="5" type="ORF">K489DRAFT_319804</name>
</gene>
<feature type="non-terminal residue" evidence="5">
    <location>
        <position position="1"/>
    </location>
</feature>
<reference evidence="5" key="3">
    <citation type="submission" date="2025-08" db="UniProtKB">
        <authorList>
            <consortium name="RefSeq"/>
        </authorList>
    </citation>
    <scope>IDENTIFICATION</scope>
    <source>
        <strain evidence="5">CBS 342.82</strain>
    </source>
</reference>
<dbReference type="InterPro" id="IPR045134">
    <property type="entry name" value="UHRF1/2-like"/>
</dbReference>
<dbReference type="SUPFAM" id="SSF88697">
    <property type="entry name" value="PUA domain-like"/>
    <property type="match status" value="1"/>
</dbReference>
<reference evidence="5" key="1">
    <citation type="submission" date="2020-01" db="EMBL/GenBank/DDBJ databases">
        <authorList>
            <consortium name="DOE Joint Genome Institute"/>
            <person name="Haridas S."/>
            <person name="Albert R."/>
            <person name="Binder M."/>
            <person name="Bloem J."/>
            <person name="Labutti K."/>
            <person name="Salamov A."/>
            <person name="Andreopoulos B."/>
            <person name="Baker S.E."/>
            <person name="Barry K."/>
            <person name="Bills G."/>
            <person name="Bluhm B.H."/>
            <person name="Cannon C."/>
            <person name="Castanera R."/>
            <person name="Culley D.E."/>
            <person name="Daum C."/>
            <person name="Ezra D."/>
            <person name="Gonzalez J.B."/>
            <person name="Henrissat B."/>
            <person name="Kuo A."/>
            <person name="Liang C."/>
            <person name="Lipzen A."/>
            <person name="Lutzoni F."/>
            <person name="Magnuson J."/>
            <person name="Mondo S."/>
            <person name="Nolan M."/>
            <person name="Ohm R."/>
            <person name="Pangilinan J."/>
            <person name="Park H.-J."/>
            <person name="Ramirez L."/>
            <person name="Alfaro M."/>
            <person name="Sun H."/>
            <person name="Tritt A."/>
            <person name="Yoshinaga Y."/>
            <person name="Zwiers L.-H."/>
            <person name="Turgeon B.G."/>
            <person name="Goodwin S.B."/>
            <person name="Spatafora J.W."/>
            <person name="Crous P.W."/>
            <person name="Grigoriev I.V."/>
        </authorList>
    </citation>
    <scope>NUCLEOTIDE SEQUENCE</scope>
    <source>
        <strain evidence="5">CBS 342.82</strain>
    </source>
</reference>
<reference evidence="5" key="2">
    <citation type="submission" date="2020-04" db="EMBL/GenBank/DDBJ databases">
        <authorList>
            <consortium name="NCBI Genome Project"/>
        </authorList>
    </citation>
    <scope>NUCLEOTIDE SEQUENCE</scope>
    <source>
        <strain evidence="5">CBS 342.82</strain>
    </source>
</reference>
<dbReference type="InterPro" id="IPR036987">
    <property type="entry name" value="SRA-YDG_sf"/>
</dbReference>
<organism evidence="5">
    <name type="scientific">Dissoconium aciculare CBS 342.82</name>
    <dbReference type="NCBI Taxonomy" id="1314786"/>
    <lineage>
        <taxon>Eukaryota</taxon>
        <taxon>Fungi</taxon>
        <taxon>Dikarya</taxon>
        <taxon>Ascomycota</taxon>
        <taxon>Pezizomycotina</taxon>
        <taxon>Dothideomycetes</taxon>
        <taxon>Dothideomycetidae</taxon>
        <taxon>Mycosphaerellales</taxon>
        <taxon>Dissoconiaceae</taxon>
        <taxon>Dissoconium</taxon>
    </lineage>
</organism>
<dbReference type="GO" id="GO:0061630">
    <property type="term" value="F:ubiquitin protein ligase activity"/>
    <property type="evidence" value="ECO:0007669"/>
    <property type="project" value="TreeGrafter"/>
</dbReference>